<dbReference type="InterPro" id="IPR036915">
    <property type="entry name" value="Cyclin-like_sf"/>
</dbReference>
<dbReference type="SUPFAM" id="SSF47954">
    <property type="entry name" value="Cyclin-like"/>
    <property type="match status" value="1"/>
</dbReference>
<dbReference type="PANTHER" id="PTHR10177">
    <property type="entry name" value="CYCLINS"/>
    <property type="match status" value="1"/>
</dbReference>
<protein>
    <submittedName>
        <fullName evidence="7">Cyclin-D3-2 isoform X1</fullName>
    </submittedName>
</protein>
<dbReference type="SMART" id="SM00385">
    <property type="entry name" value="CYCLIN"/>
    <property type="match status" value="1"/>
</dbReference>
<evidence type="ECO:0000256" key="2">
    <source>
        <dbReference type="ARBA" id="ARBA00023306"/>
    </source>
</evidence>
<feature type="domain" description="Cyclin-like" evidence="5">
    <location>
        <begin position="81"/>
        <end position="181"/>
    </location>
</feature>
<evidence type="ECO:0000256" key="1">
    <source>
        <dbReference type="ARBA" id="ARBA00022618"/>
    </source>
</evidence>
<reference evidence="7" key="1">
    <citation type="submission" date="2025-08" db="UniProtKB">
        <authorList>
            <consortium name="RefSeq"/>
        </authorList>
    </citation>
    <scope>IDENTIFICATION</scope>
</reference>
<dbReference type="RefSeq" id="XP_029121961.1">
    <property type="nucleotide sequence ID" value="XM_029266128.1"/>
</dbReference>
<feature type="region of interest" description="Disordered" evidence="4">
    <location>
        <begin position="380"/>
        <end position="399"/>
    </location>
</feature>
<name>A0A8N4I9R6_ELAGV</name>
<dbReference type="OrthoDB" id="5590282at2759"/>
<evidence type="ECO:0000313" key="7">
    <source>
        <dbReference type="RefSeq" id="XP_029121961.1"/>
    </source>
</evidence>
<dbReference type="CDD" id="cd20544">
    <property type="entry name" value="CYCLIN_AtCycD-like_rpt2"/>
    <property type="match status" value="1"/>
</dbReference>
<feature type="compositionally biased region" description="Basic and acidic residues" evidence="4">
    <location>
        <begin position="390"/>
        <end position="399"/>
    </location>
</feature>
<comment type="similarity">
    <text evidence="3">Belongs to the cyclin family.</text>
</comment>
<keyword evidence="2" id="KW-0131">Cell cycle</keyword>
<organism evidence="6 7">
    <name type="scientific">Elaeis guineensis var. tenera</name>
    <name type="common">Oil palm</name>
    <dbReference type="NCBI Taxonomy" id="51953"/>
    <lineage>
        <taxon>Eukaryota</taxon>
        <taxon>Viridiplantae</taxon>
        <taxon>Streptophyta</taxon>
        <taxon>Embryophyta</taxon>
        <taxon>Tracheophyta</taxon>
        <taxon>Spermatophyta</taxon>
        <taxon>Magnoliopsida</taxon>
        <taxon>Liliopsida</taxon>
        <taxon>Arecaceae</taxon>
        <taxon>Arecoideae</taxon>
        <taxon>Cocoseae</taxon>
        <taxon>Elaeidinae</taxon>
        <taxon>Elaeis</taxon>
    </lineage>
</organism>
<keyword evidence="3" id="KW-0195">Cyclin</keyword>
<gene>
    <name evidence="7" type="primary">LOC105050160</name>
</gene>
<dbReference type="AlphaFoldDB" id="A0A8N4I9R6"/>
<proteinExistence type="inferred from homology"/>
<dbReference type="InterPro" id="IPR013763">
    <property type="entry name" value="Cyclin-like_dom"/>
</dbReference>
<evidence type="ECO:0000259" key="5">
    <source>
        <dbReference type="SMART" id="SM00385"/>
    </source>
</evidence>
<accession>A0A8N4I9R6</accession>
<evidence type="ECO:0000313" key="6">
    <source>
        <dbReference type="Proteomes" id="UP000504607"/>
    </source>
</evidence>
<dbReference type="InterPro" id="IPR006671">
    <property type="entry name" value="Cyclin_N"/>
</dbReference>
<keyword evidence="6" id="KW-1185">Reference proteome</keyword>
<sequence length="408" mass="44217">MALTSLLDPLYCPEEHLELDDDTFLPSHLPVSVAEVAAETPEEWAEILSSLVAKEGETHPTLSSDGADDLYLRSARRGAVAWVARAAARHGFSALTAVLAVNYLDRCFLSGGGGLRLQGDRPWMERLAAVACLSLAAKVEETYVPLLLDLQAAAAEADRDLDAGYVFEAKTVRRMELLVLSALGWRMNPVTPLSFIQLLLPHLCYKPQNGNLTSSTARLRCEAILLSVIADGRWVRYPASVWAAAAMRHVLGQQLEPGSGVAAGDALECHETHHLLAFLNAPKSTNWSNNLQEKVGECFQLILDCVEGSGGVTGHGHKRKNLFSSLDHYRSPSSPNAVLGSCFSCESLSSCDSWAVWPFSSASPSPELPPPKRPNCIATQAFGDNESGENGDRLHHQEPRLDCSAVRI</sequence>
<evidence type="ECO:0000256" key="3">
    <source>
        <dbReference type="RuleBase" id="RU000383"/>
    </source>
</evidence>
<keyword evidence="1" id="KW-0132">Cell division</keyword>
<dbReference type="Pfam" id="PF00134">
    <property type="entry name" value="Cyclin_N"/>
    <property type="match status" value="1"/>
</dbReference>
<dbReference type="InterPro" id="IPR039361">
    <property type="entry name" value="Cyclin"/>
</dbReference>
<dbReference type="Proteomes" id="UP000504607">
    <property type="component" value="Chromosome 8"/>
</dbReference>
<evidence type="ECO:0000256" key="4">
    <source>
        <dbReference type="SAM" id="MobiDB-lite"/>
    </source>
</evidence>
<dbReference type="GO" id="GO:0051301">
    <property type="term" value="P:cell division"/>
    <property type="evidence" value="ECO:0007669"/>
    <property type="project" value="UniProtKB-KW"/>
</dbReference>
<dbReference type="Gene3D" id="1.10.472.10">
    <property type="entry name" value="Cyclin-like"/>
    <property type="match status" value="2"/>
</dbReference>